<proteinExistence type="inferred from homology"/>
<protein>
    <submittedName>
        <fullName evidence="5">Uncharacterized protein</fullName>
    </submittedName>
</protein>
<dbReference type="InterPro" id="IPR041522">
    <property type="entry name" value="CdaR_GGDEF"/>
</dbReference>
<dbReference type="Gene3D" id="1.10.490.10">
    <property type="entry name" value="Globins"/>
    <property type="match status" value="1"/>
</dbReference>
<evidence type="ECO:0000259" key="2">
    <source>
        <dbReference type="Pfam" id="PF13556"/>
    </source>
</evidence>
<evidence type="ECO:0000256" key="1">
    <source>
        <dbReference type="ARBA" id="ARBA00006754"/>
    </source>
</evidence>
<dbReference type="STRING" id="262209.AWH69_09595"/>
<name>A0A176QAE5_9MICO</name>
<dbReference type="Pfam" id="PF13556">
    <property type="entry name" value="HTH_30"/>
    <property type="match status" value="1"/>
</dbReference>
<evidence type="ECO:0000259" key="3">
    <source>
        <dbReference type="Pfam" id="PF14361"/>
    </source>
</evidence>
<dbReference type="InterPro" id="IPR042070">
    <property type="entry name" value="PucR_C-HTH_sf"/>
</dbReference>
<gene>
    <name evidence="5" type="ORF">AWH69_09595</name>
</gene>
<dbReference type="PANTHER" id="PTHR33744">
    <property type="entry name" value="CARBOHYDRATE DIACID REGULATOR"/>
    <property type="match status" value="1"/>
</dbReference>
<dbReference type="InterPro" id="IPR025751">
    <property type="entry name" value="RsbRD_N_dom"/>
</dbReference>
<evidence type="ECO:0000313" key="5">
    <source>
        <dbReference type="EMBL" id="OAB86701.1"/>
    </source>
</evidence>
<accession>A0A176QAE5</accession>
<keyword evidence="6" id="KW-1185">Reference proteome</keyword>
<feature type="domain" description="CdaR GGDEF-like" evidence="4">
    <location>
        <begin position="194"/>
        <end position="303"/>
    </location>
</feature>
<dbReference type="Pfam" id="PF14361">
    <property type="entry name" value="RsbRD_N"/>
    <property type="match status" value="1"/>
</dbReference>
<dbReference type="InterPro" id="IPR025736">
    <property type="entry name" value="PucR_C-HTH_dom"/>
</dbReference>
<comment type="caution">
    <text evidence="5">The sequence shown here is derived from an EMBL/GenBank/DDBJ whole genome shotgun (WGS) entry which is preliminary data.</text>
</comment>
<dbReference type="RefSeq" id="WP_068274681.1">
    <property type="nucleotide sequence ID" value="NZ_CAJFZZ010000063.1"/>
</dbReference>
<dbReference type="PANTHER" id="PTHR33744:SF1">
    <property type="entry name" value="DNA-BINDING TRANSCRIPTIONAL ACTIVATOR ADER"/>
    <property type="match status" value="1"/>
</dbReference>
<dbReference type="GO" id="GO:0019825">
    <property type="term" value="F:oxygen binding"/>
    <property type="evidence" value="ECO:0007669"/>
    <property type="project" value="InterPro"/>
</dbReference>
<dbReference type="GO" id="GO:0020037">
    <property type="term" value="F:heme binding"/>
    <property type="evidence" value="ECO:0007669"/>
    <property type="project" value="InterPro"/>
</dbReference>
<evidence type="ECO:0000313" key="6">
    <source>
        <dbReference type="Proteomes" id="UP000076976"/>
    </source>
</evidence>
<dbReference type="EMBL" id="LQZG01000003">
    <property type="protein sequence ID" value="OAB86701.1"/>
    <property type="molecule type" value="Genomic_DNA"/>
</dbReference>
<feature type="domain" description="PucR C-terminal helix-turn-helix" evidence="2">
    <location>
        <begin position="354"/>
        <end position="410"/>
    </location>
</feature>
<organism evidence="5 6">
    <name type="scientific">Janibacter melonis</name>
    <dbReference type="NCBI Taxonomy" id="262209"/>
    <lineage>
        <taxon>Bacteria</taxon>
        <taxon>Bacillati</taxon>
        <taxon>Actinomycetota</taxon>
        <taxon>Actinomycetes</taxon>
        <taxon>Micrococcales</taxon>
        <taxon>Intrasporangiaceae</taxon>
        <taxon>Janibacter</taxon>
    </lineage>
</organism>
<sequence length="430" mass="46206">MTQTSHRPGPDQAAEQGDGTVLLTSAEREVLAPAFDALRSRADHIAEAVAAQLLDGGDLGYGLDEPGRAAELRASIRDHVRAGIERLADQRPAQRRAIDLWRETGRRRAQQGVPMEIVLTTYMIGSRLMWEALLEAGHRLDVPDRALMRAGRLLWSTLDVQGTVLRDSYRREELARDQRDPARVAEVLEGLSQGRGAEADFAARARSVLGLDHDSALLVLVWLPPADGPSTPDLVRERLQDAGYLSHWRRQGAHVLGLVPSPDDGTRVRKVLERTVRGRVGSATCRDGLSGVLAAQDSALAAAVSLPRGSDAVVDISERLPEALLAASPSLTTQLVEATLGPLLSVGGVTREVLLETLVAVLRHGGSATYAAEDLVCHRNTVIYRVKRVEELTGLSLDDPRDRLLLTLAATALNSGLAGLGSGADGEVRS</sequence>
<feature type="domain" description="RsbT co-antagonist protein RsbRD N-terminal" evidence="3">
    <location>
        <begin position="45"/>
        <end position="180"/>
    </location>
</feature>
<dbReference type="Gene3D" id="1.10.10.2840">
    <property type="entry name" value="PucR C-terminal helix-turn-helix domain"/>
    <property type="match status" value="1"/>
</dbReference>
<comment type="similarity">
    <text evidence="1">Belongs to the CdaR family.</text>
</comment>
<dbReference type="Pfam" id="PF17853">
    <property type="entry name" value="GGDEF_2"/>
    <property type="match status" value="1"/>
</dbReference>
<reference evidence="5 6" key="1">
    <citation type="submission" date="2016-01" db="EMBL/GenBank/DDBJ databases">
        <title>Janibacter melonis strain CD11_4 genome sequencing and assembly.</title>
        <authorList>
            <person name="Nair G.R."/>
            <person name="Kaur G."/>
            <person name="Chander A.M."/>
            <person name="Mayilraj S."/>
        </authorList>
    </citation>
    <scope>NUCLEOTIDE SEQUENCE [LARGE SCALE GENOMIC DNA]</scope>
    <source>
        <strain evidence="5 6">CD11-4</strain>
    </source>
</reference>
<dbReference type="InterPro" id="IPR051448">
    <property type="entry name" value="CdaR-like_regulators"/>
</dbReference>
<evidence type="ECO:0000259" key="4">
    <source>
        <dbReference type="Pfam" id="PF17853"/>
    </source>
</evidence>
<dbReference type="Proteomes" id="UP000076976">
    <property type="component" value="Unassembled WGS sequence"/>
</dbReference>
<dbReference type="InterPro" id="IPR012292">
    <property type="entry name" value="Globin/Proto"/>
</dbReference>
<dbReference type="AlphaFoldDB" id="A0A176QAE5"/>